<organism evidence="1 2">
    <name type="scientific">Lepraria neglecta</name>
    <dbReference type="NCBI Taxonomy" id="209136"/>
    <lineage>
        <taxon>Eukaryota</taxon>
        <taxon>Fungi</taxon>
        <taxon>Dikarya</taxon>
        <taxon>Ascomycota</taxon>
        <taxon>Pezizomycotina</taxon>
        <taxon>Lecanoromycetes</taxon>
        <taxon>OSLEUM clade</taxon>
        <taxon>Lecanoromycetidae</taxon>
        <taxon>Lecanorales</taxon>
        <taxon>Lecanorineae</taxon>
        <taxon>Stereocaulaceae</taxon>
        <taxon>Lepraria</taxon>
    </lineage>
</organism>
<protein>
    <submittedName>
        <fullName evidence="1">Uncharacterized protein</fullName>
    </submittedName>
</protein>
<proteinExistence type="predicted"/>
<accession>A0AAD9ZFS7</accession>
<name>A0AAD9ZFS7_9LECA</name>
<dbReference type="EMBL" id="JASNWA010000003">
    <property type="protein sequence ID" value="KAK3178379.1"/>
    <property type="molecule type" value="Genomic_DNA"/>
</dbReference>
<dbReference type="AlphaFoldDB" id="A0AAD9ZFS7"/>
<reference evidence="1" key="1">
    <citation type="submission" date="2022-11" db="EMBL/GenBank/DDBJ databases">
        <title>Chromosomal genome sequence assembly and mating type (MAT) locus characterization of the leprose asexual lichenized fungus Lepraria neglecta (Nyl.) Erichsen.</title>
        <authorList>
            <person name="Allen J.L."/>
            <person name="Pfeffer B."/>
        </authorList>
    </citation>
    <scope>NUCLEOTIDE SEQUENCE</scope>
    <source>
        <strain evidence="1">Allen 5258</strain>
    </source>
</reference>
<evidence type="ECO:0000313" key="2">
    <source>
        <dbReference type="Proteomes" id="UP001276659"/>
    </source>
</evidence>
<comment type="caution">
    <text evidence="1">The sequence shown here is derived from an EMBL/GenBank/DDBJ whole genome shotgun (WGS) entry which is preliminary data.</text>
</comment>
<keyword evidence="2" id="KW-1185">Reference proteome</keyword>
<sequence length="112" mass="12812">MIRSDQEQQIARELSAEDTKVLAWLSPLEPRAKQLDVLNRAGAGKIVMSYIPSVENQFKNDHRVEVRASDEDVRAFVESEIAYQYQLVELLGGQGHLRGILVEFLLEKTKRM</sequence>
<dbReference type="Proteomes" id="UP001276659">
    <property type="component" value="Unassembled WGS sequence"/>
</dbReference>
<gene>
    <name evidence="1" type="ORF">OEA41_000514</name>
</gene>
<evidence type="ECO:0000313" key="1">
    <source>
        <dbReference type="EMBL" id="KAK3178379.1"/>
    </source>
</evidence>